<evidence type="ECO:0000313" key="1">
    <source>
        <dbReference type="EMBL" id="SVC68816.1"/>
    </source>
</evidence>
<dbReference type="AlphaFoldDB" id="A0A382P683"/>
<organism evidence="1">
    <name type="scientific">marine metagenome</name>
    <dbReference type="NCBI Taxonomy" id="408172"/>
    <lineage>
        <taxon>unclassified sequences</taxon>
        <taxon>metagenomes</taxon>
        <taxon>ecological metagenomes</taxon>
    </lineage>
</organism>
<proteinExistence type="predicted"/>
<protein>
    <submittedName>
        <fullName evidence="1">Uncharacterized protein</fullName>
    </submittedName>
</protein>
<accession>A0A382P683</accession>
<gene>
    <name evidence="1" type="ORF">METZ01_LOCUS321670</name>
</gene>
<name>A0A382P683_9ZZZZ</name>
<dbReference type="EMBL" id="UINC01105120">
    <property type="protein sequence ID" value="SVC68816.1"/>
    <property type="molecule type" value="Genomic_DNA"/>
</dbReference>
<reference evidence="1" key="1">
    <citation type="submission" date="2018-05" db="EMBL/GenBank/DDBJ databases">
        <authorList>
            <person name="Lanie J.A."/>
            <person name="Ng W.-L."/>
            <person name="Kazmierczak K.M."/>
            <person name="Andrzejewski T.M."/>
            <person name="Davidsen T.M."/>
            <person name="Wayne K.J."/>
            <person name="Tettelin H."/>
            <person name="Glass J.I."/>
            <person name="Rusch D."/>
            <person name="Podicherti R."/>
            <person name="Tsui H.-C.T."/>
            <person name="Winkler M.E."/>
        </authorList>
    </citation>
    <scope>NUCLEOTIDE SEQUENCE</scope>
</reference>
<sequence>MAEGSSEKRKTDLYKTVGNGAERNYNKIVASDSRKDHRVRLSLPPGSPGKDLFYGQATPDESKLLEPLKENGRFVGGVVFPFVPQVIINNTASYSPQSPAHTNYPYQVYQSSQIGTINLFGQFSSQTPAEARYVLAIIVFMRLATKSFRNADPNAGNPPIILRLTGHGTNLLPSVPVVVQSFDLTLPNNVDYITISADPQEDSFITDVKSAEPDTEWAFRQLGVNSNYNPWAVTDRVPSMTDISITMVPVYSRKQLSQYSIKGIANGSNLNGFI</sequence>